<dbReference type="InterPro" id="IPR002912">
    <property type="entry name" value="ACT_dom"/>
</dbReference>
<gene>
    <name evidence="2" type="primary">purU_1</name>
    <name evidence="2" type="ORF">CVS47_00212</name>
</gene>
<sequence length="182" mass="18615">MPRPGPVATLSPMTTLVLTVVGDDRHGLVAAVADIVGEHGGNWENSELAELAGAFAGIVEISVPDAREAELRAALGRLEGMLSVTVHAGTPTAAAAGERRVTIRVLGNDRPGIVKDVSSTVAAQALSIERMTTETRDAAMAGGRLFEATIVAAVAASVDVDAVRSAVEALATDIQVDVALEV</sequence>
<dbReference type="EC" id="3.5.1.10" evidence="2"/>
<feature type="domain" description="ACT" evidence="1">
    <location>
        <begin position="102"/>
        <end position="182"/>
    </location>
</feature>
<organism evidence="2 3">
    <name type="scientific">Microbacterium lemovicicum</name>
    <dbReference type="NCBI Taxonomy" id="1072463"/>
    <lineage>
        <taxon>Bacteria</taxon>
        <taxon>Bacillati</taxon>
        <taxon>Actinomycetota</taxon>
        <taxon>Actinomycetes</taxon>
        <taxon>Micrococcales</taxon>
        <taxon>Microbacteriaceae</taxon>
        <taxon>Microbacterium</taxon>
    </lineage>
</organism>
<dbReference type="GO" id="GO:0008864">
    <property type="term" value="F:formyltetrahydrofolate deformylase activity"/>
    <property type="evidence" value="ECO:0007669"/>
    <property type="project" value="UniProtKB-EC"/>
</dbReference>
<dbReference type="InterPro" id="IPR016867">
    <property type="entry name" value="GcvR"/>
</dbReference>
<keyword evidence="2" id="KW-0378">Hydrolase</keyword>
<dbReference type="PANTHER" id="PTHR34875:SF6">
    <property type="entry name" value="UPF0237 PROTEIN MJ1558"/>
    <property type="match status" value="1"/>
</dbReference>
<dbReference type="CDD" id="cd02116">
    <property type="entry name" value="ACT"/>
    <property type="match status" value="1"/>
</dbReference>
<dbReference type="Proteomes" id="UP000276888">
    <property type="component" value="Chromosome"/>
</dbReference>
<keyword evidence="3" id="KW-1185">Reference proteome</keyword>
<dbReference type="PANTHER" id="PTHR34875">
    <property type="entry name" value="UPF0237 PROTEIN MJ1558"/>
    <property type="match status" value="1"/>
</dbReference>
<dbReference type="InterPro" id="IPR050990">
    <property type="entry name" value="UPF0237/GcvR_regulator"/>
</dbReference>
<accession>A0A3Q9IW18</accession>
<dbReference type="KEGG" id="mlv:CVS47_00212"/>
<evidence type="ECO:0000259" key="1">
    <source>
        <dbReference type="PROSITE" id="PS51671"/>
    </source>
</evidence>
<dbReference type="SUPFAM" id="SSF55021">
    <property type="entry name" value="ACT-like"/>
    <property type="match status" value="2"/>
</dbReference>
<proteinExistence type="predicted"/>
<evidence type="ECO:0000313" key="2">
    <source>
        <dbReference type="EMBL" id="AZS35620.1"/>
    </source>
</evidence>
<dbReference type="GO" id="GO:0006355">
    <property type="term" value="P:regulation of DNA-templated transcription"/>
    <property type="evidence" value="ECO:0007669"/>
    <property type="project" value="InterPro"/>
</dbReference>
<dbReference type="Pfam" id="PF13740">
    <property type="entry name" value="ACT_6"/>
    <property type="match status" value="1"/>
</dbReference>
<reference evidence="2 3" key="1">
    <citation type="submission" date="2018-08" db="EMBL/GenBank/DDBJ databases">
        <title>Microbacterium lemovicicum sp. nov., a bacterium isolated from a natural uranium-rich soil.</title>
        <authorList>
            <person name="ORTET P."/>
        </authorList>
    </citation>
    <scope>NUCLEOTIDE SEQUENCE [LARGE SCALE GENOMIC DNA]</scope>
    <source>
        <strain evidence="2 3">Viu22</strain>
    </source>
</reference>
<dbReference type="Gene3D" id="3.30.70.260">
    <property type="match status" value="2"/>
</dbReference>
<name>A0A3Q9IW18_9MICO</name>
<dbReference type="EMBL" id="CP031423">
    <property type="protein sequence ID" value="AZS35620.1"/>
    <property type="molecule type" value="Genomic_DNA"/>
</dbReference>
<feature type="domain" description="ACT" evidence="1">
    <location>
        <begin position="17"/>
        <end position="89"/>
    </location>
</feature>
<protein>
    <submittedName>
        <fullName evidence="2">Formyltetrahydrofolate deformylase</fullName>
        <ecNumber evidence="2">3.5.1.10</ecNumber>
    </submittedName>
</protein>
<dbReference type="PROSITE" id="PS51671">
    <property type="entry name" value="ACT"/>
    <property type="match status" value="2"/>
</dbReference>
<evidence type="ECO:0000313" key="3">
    <source>
        <dbReference type="Proteomes" id="UP000276888"/>
    </source>
</evidence>
<dbReference type="PIRSF" id="PIRSF028103">
    <property type="entry name" value="GcvR"/>
    <property type="match status" value="1"/>
</dbReference>
<dbReference type="AlphaFoldDB" id="A0A3Q9IW18"/>
<dbReference type="InterPro" id="IPR045865">
    <property type="entry name" value="ACT-like_dom_sf"/>
</dbReference>